<dbReference type="Gene3D" id="2.60.120.10">
    <property type="entry name" value="Jelly Rolls"/>
    <property type="match status" value="1"/>
</dbReference>
<gene>
    <name evidence="2" type="ORF">KMW28_25080</name>
</gene>
<dbReference type="InterPro" id="IPR011051">
    <property type="entry name" value="RmlC_Cupin_sf"/>
</dbReference>
<dbReference type="InterPro" id="IPR014710">
    <property type="entry name" value="RmlC-like_jellyroll"/>
</dbReference>
<dbReference type="PANTHER" id="PTHR40943:SF1">
    <property type="entry name" value="CYTOPLASMIC PROTEIN"/>
    <property type="match status" value="1"/>
</dbReference>
<keyword evidence="3" id="KW-1185">Reference proteome</keyword>
<protein>
    <submittedName>
        <fullName evidence="2">DUF861 domain-containing protein</fullName>
    </submittedName>
</protein>
<dbReference type="KEGG" id="fya:KMW28_25080"/>
<accession>A0AAX1N9C6</accession>
<dbReference type="EMBL" id="CP076133">
    <property type="protein sequence ID" value="QWG04168.1"/>
    <property type="molecule type" value="Genomic_DNA"/>
</dbReference>
<evidence type="ECO:0000313" key="2">
    <source>
        <dbReference type="EMBL" id="QWG04168.1"/>
    </source>
</evidence>
<evidence type="ECO:0000259" key="1">
    <source>
        <dbReference type="Pfam" id="PF05899"/>
    </source>
</evidence>
<reference evidence="2 3" key="1">
    <citation type="submission" date="2021-05" db="EMBL/GenBank/DDBJ databases">
        <title>Comparative genomic studies on the polysaccharide-degrading batcterial strains of the Flammeovirga genus.</title>
        <authorList>
            <person name="Zewei F."/>
            <person name="Zheng Z."/>
            <person name="Yu L."/>
            <person name="Ruyue G."/>
            <person name="Yanhong M."/>
            <person name="Yuanyuan C."/>
            <person name="Jingyan G."/>
            <person name="Wenjun H."/>
        </authorList>
    </citation>
    <scope>NUCLEOTIDE SEQUENCE [LARGE SCALE GENOMIC DNA]</scope>
    <source>
        <strain evidence="2 3">NBRC:100898</strain>
    </source>
</reference>
<sequence>MKTNWDLKNLLKVPLVNTDMKKLILPILMLLTCFSCKTMQKQETEIRFAESLGGTIPSVTGLLETHTMYHEKTLTKLPDWPKEYQISGDLRQWEKVIYRGEEMVGAIWMSKPGKLQVESYPYDQMVLVLEGDVTLNPTNGEKKVYRPGDLFFVPKGYSGTWEMDSDYKEFIIVEKKAWETYGE</sequence>
<dbReference type="SUPFAM" id="SSF51182">
    <property type="entry name" value="RmlC-like cupins"/>
    <property type="match status" value="1"/>
</dbReference>
<dbReference type="PANTHER" id="PTHR40943">
    <property type="entry name" value="CYTOPLASMIC PROTEIN-RELATED"/>
    <property type="match status" value="1"/>
</dbReference>
<organism evidence="2 3">
    <name type="scientific">Flammeovirga yaeyamensis</name>
    <dbReference type="NCBI Taxonomy" id="367791"/>
    <lineage>
        <taxon>Bacteria</taxon>
        <taxon>Pseudomonadati</taxon>
        <taxon>Bacteroidota</taxon>
        <taxon>Cytophagia</taxon>
        <taxon>Cytophagales</taxon>
        <taxon>Flammeovirgaceae</taxon>
        <taxon>Flammeovirga</taxon>
    </lineage>
</organism>
<proteinExistence type="predicted"/>
<feature type="domain" description="(S)-ureidoglycine aminohydrolase cupin" evidence="1">
    <location>
        <begin position="104"/>
        <end position="165"/>
    </location>
</feature>
<evidence type="ECO:0000313" key="3">
    <source>
        <dbReference type="Proteomes" id="UP000678679"/>
    </source>
</evidence>
<dbReference type="Proteomes" id="UP000678679">
    <property type="component" value="Chromosome 2"/>
</dbReference>
<dbReference type="Pfam" id="PF05899">
    <property type="entry name" value="Cupin_3"/>
    <property type="match status" value="1"/>
</dbReference>
<name>A0AAX1N9C6_9BACT</name>
<dbReference type="InterPro" id="IPR008579">
    <property type="entry name" value="UGlyAH_Cupin_dom"/>
</dbReference>
<dbReference type="RefSeq" id="WP_169663657.1">
    <property type="nucleotide sequence ID" value="NZ_CP076133.1"/>
</dbReference>
<dbReference type="AlphaFoldDB" id="A0AAX1N9C6"/>